<dbReference type="PANTHER" id="PTHR37259">
    <property type="entry name" value="OS07G0474300 PROTEIN"/>
    <property type="match status" value="1"/>
</dbReference>
<gene>
    <name evidence="2" type="ORF">SI8410_10014235</name>
</gene>
<feature type="compositionally biased region" description="Basic and acidic residues" evidence="1">
    <location>
        <begin position="139"/>
        <end position="168"/>
    </location>
</feature>
<organism evidence="2 3">
    <name type="scientific">Spirodela intermedia</name>
    <name type="common">Intermediate duckweed</name>
    <dbReference type="NCBI Taxonomy" id="51605"/>
    <lineage>
        <taxon>Eukaryota</taxon>
        <taxon>Viridiplantae</taxon>
        <taxon>Streptophyta</taxon>
        <taxon>Embryophyta</taxon>
        <taxon>Tracheophyta</taxon>
        <taxon>Spermatophyta</taxon>
        <taxon>Magnoliopsida</taxon>
        <taxon>Liliopsida</taxon>
        <taxon>Araceae</taxon>
        <taxon>Lemnoideae</taxon>
        <taxon>Spirodela</taxon>
    </lineage>
</organism>
<dbReference type="EMBL" id="LR746273">
    <property type="protein sequence ID" value="CAA7403557.1"/>
    <property type="molecule type" value="Genomic_DNA"/>
</dbReference>
<evidence type="ECO:0000313" key="3">
    <source>
        <dbReference type="Proteomes" id="UP000663760"/>
    </source>
</evidence>
<reference evidence="2" key="1">
    <citation type="submission" date="2020-02" db="EMBL/GenBank/DDBJ databases">
        <authorList>
            <person name="Scholz U."/>
            <person name="Mascher M."/>
            <person name="Fiebig A."/>
        </authorList>
    </citation>
    <scope>NUCLEOTIDE SEQUENCE</scope>
</reference>
<keyword evidence="3" id="KW-1185">Reference proteome</keyword>
<dbReference type="AlphaFoldDB" id="A0A7I8L0I4"/>
<feature type="region of interest" description="Disordered" evidence="1">
    <location>
        <begin position="139"/>
        <end position="199"/>
    </location>
</feature>
<evidence type="ECO:0000313" key="2">
    <source>
        <dbReference type="EMBL" id="CAA7403557.1"/>
    </source>
</evidence>
<feature type="region of interest" description="Disordered" evidence="1">
    <location>
        <begin position="1"/>
        <end position="57"/>
    </location>
</feature>
<sequence>MNRARSSLDKPPLAVSPRRLRPRRGPRSDAPAGAGCGAAVPRTSPAAPSPKEAPQLRRSCALEESPLVSQYERISQELQALVQRAKDNFPAGDTAEGFASVAKLAAGPTSPFLERGRLYEIYSARRNERLKRKMEEAFEEMAPRHSAAEADLGKRKSAKRTESLRKSAPENFLSGPASRLRSSVTTRGSKGSSSVLRSNMKLKIDGEKLSYLQSDRRK</sequence>
<name>A0A7I8L0I4_SPIIN</name>
<dbReference type="PANTHER" id="PTHR37259:SF2">
    <property type="entry name" value="OS07G0474300 PROTEIN"/>
    <property type="match status" value="1"/>
</dbReference>
<accession>A0A7I8L0I4</accession>
<feature type="compositionally biased region" description="Low complexity" evidence="1">
    <location>
        <begin position="28"/>
        <end position="39"/>
    </location>
</feature>
<proteinExistence type="predicted"/>
<feature type="compositionally biased region" description="Polar residues" evidence="1">
    <location>
        <begin position="180"/>
        <end position="197"/>
    </location>
</feature>
<evidence type="ECO:0000256" key="1">
    <source>
        <dbReference type="SAM" id="MobiDB-lite"/>
    </source>
</evidence>
<dbReference type="Proteomes" id="UP000663760">
    <property type="component" value="Chromosome 10"/>
</dbReference>
<protein>
    <submittedName>
        <fullName evidence="2">Uncharacterized protein</fullName>
    </submittedName>
</protein>
<dbReference type="OrthoDB" id="784446at2759"/>